<evidence type="ECO:0000313" key="3">
    <source>
        <dbReference type="Proteomes" id="UP000266234"/>
    </source>
</evidence>
<protein>
    <submittedName>
        <fullName evidence="2">Uncharacterized protein</fullName>
    </submittedName>
</protein>
<proteinExistence type="predicted"/>
<dbReference type="AlphaFoldDB" id="A0A395RKR1"/>
<organism evidence="2 3">
    <name type="scientific">Fusarium longipes</name>
    <dbReference type="NCBI Taxonomy" id="694270"/>
    <lineage>
        <taxon>Eukaryota</taxon>
        <taxon>Fungi</taxon>
        <taxon>Dikarya</taxon>
        <taxon>Ascomycota</taxon>
        <taxon>Pezizomycotina</taxon>
        <taxon>Sordariomycetes</taxon>
        <taxon>Hypocreomycetidae</taxon>
        <taxon>Hypocreales</taxon>
        <taxon>Nectriaceae</taxon>
        <taxon>Fusarium</taxon>
    </lineage>
</organism>
<dbReference type="EMBL" id="PXOG01000341">
    <property type="protein sequence ID" value="RGP60379.1"/>
    <property type="molecule type" value="Genomic_DNA"/>
</dbReference>
<feature type="non-terminal residue" evidence="2">
    <location>
        <position position="1"/>
    </location>
</feature>
<evidence type="ECO:0000313" key="2">
    <source>
        <dbReference type="EMBL" id="RGP60379.1"/>
    </source>
</evidence>
<accession>A0A395RKR1</accession>
<reference evidence="2 3" key="1">
    <citation type="journal article" date="2018" name="PLoS Pathog.">
        <title>Evolution of structural diversity of trichothecenes, a family of toxins produced by plant pathogenic and entomopathogenic fungi.</title>
        <authorList>
            <person name="Proctor R.H."/>
            <person name="McCormick S.P."/>
            <person name="Kim H.S."/>
            <person name="Cardoza R.E."/>
            <person name="Stanley A.M."/>
            <person name="Lindo L."/>
            <person name="Kelly A."/>
            <person name="Brown D.W."/>
            <person name="Lee T."/>
            <person name="Vaughan M.M."/>
            <person name="Alexander N.J."/>
            <person name="Busman M."/>
            <person name="Gutierrez S."/>
        </authorList>
    </citation>
    <scope>NUCLEOTIDE SEQUENCE [LARGE SCALE GENOMIC DNA]</scope>
    <source>
        <strain evidence="2 3">NRRL 20695</strain>
    </source>
</reference>
<gene>
    <name evidence="2" type="ORF">FLONG3_10845</name>
</gene>
<comment type="caution">
    <text evidence="2">The sequence shown here is derived from an EMBL/GenBank/DDBJ whole genome shotgun (WGS) entry which is preliminary data.</text>
</comment>
<name>A0A395RKR1_9HYPO</name>
<keyword evidence="1" id="KW-0472">Membrane</keyword>
<evidence type="ECO:0000256" key="1">
    <source>
        <dbReference type="SAM" id="Phobius"/>
    </source>
</evidence>
<feature type="transmembrane region" description="Helical" evidence="1">
    <location>
        <begin position="53"/>
        <end position="71"/>
    </location>
</feature>
<sequence length="94" mass="10329">TALPGGGVHVDENYVPWDEDWVFADPIVSPPLKRKREEEEKPKKKKKKNIQDFFGASAAVAVDAAAAIWYATHLASTSPGSHPLWNQGKEPDSC</sequence>
<keyword evidence="3" id="KW-1185">Reference proteome</keyword>
<keyword evidence="1" id="KW-0812">Transmembrane</keyword>
<keyword evidence="1" id="KW-1133">Transmembrane helix</keyword>
<dbReference type="Proteomes" id="UP000266234">
    <property type="component" value="Unassembled WGS sequence"/>
</dbReference>